<evidence type="ECO:0000313" key="4">
    <source>
        <dbReference type="Proteomes" id="UP000546464"/>
    </source>
</evidence>
<dbReference type="Pfam" id="PF13385">
    <property type="entry name" value="Laminin_G_3"/>
    <property type="match status" value="1"/>
</dbReference>
<dbReference type="Pfam" id="PF13517">
    <property type="entry name" value="FG-GAP_3"/>
    <property type="match status" value="1"/>
</dbReference>
<name>A0A842HAM3_9BACT</name>
<dbReference type="SUPFAM" id="SSF69318">
    <property type="entry name" value="Integrin alpha N-terminal domain"/>
    <property type="match status" value="1"/>
</dbReference>
<evidence type="ECO:0000256" key="1">
    <source>
        <dbReference type="ARBA" id="ARBA00022729"/>
    </source>
</evidence>
<evidence type="ECO:0000256" key="2">
    <source>
        <dbReference type="SAM" id="SignalP"/>
    </source>
</evidence>
<organism evidence="3 4">
    <name type="scientific">Ruficoccus amylovorans</name>
    <dbReference type="NCBI Taxonomy" id="1804625"/>
    <lineage>
        <taxon>Bacteria</taxon>
        <taxon>Pseudomonadati</taxon>
        <taxon>Verrucomicrobiota</taxon>
        <taxon>Opitutia</taxon>
        <taxon>Puniceicoccales</taxon>
        <taxon>Cerasicoccaceae</taxon>
        <taxon>Ruficoccus</taxon>
    </lineage>
</organism>
<accession>A0A842HAM3</accession>
<feature type="chain" id="PRO_5032536946" evidence="2">
    <location>
        <begin position="19"/>
        <end position="901"/>
    </location>
</feature>
<gene>
    <name evidence="3" type="ORF">H5P28_00010</name>
</gene>
<dbReference type="Gene3D" id="2.60.120.200">
    <property type="match status" value="1"/>
</dbReference>
<proteinExistence type="predicted"/>
<dbReference type="Proteomes" id="UP000546464">
    <property type="component" value="Unassembled WGS sequence"/>
</dbReference>
<protein>
    <submittedName>
        <fullName evidence="3">VCBS repeat-containing protein</fullName>
    </submittedName>
</protein>
<dbReference type="RefSeq" id="WP_185673675.1">
    <property type="nucleotide sequence ID" value="NZ_JACHVB010000001.1"/>
</dbReference>
<comment type="caution">
    <text evidence="3">The sequence shown here is derived from an EMBL/GenBank/DDBJ whole genome shotgun (WGS) entry which is preliminary data.</text>
</comment>
<dbReference type="InterPro" id="IPR013517">
    <property type="entry name" value="FG-GAP"/>
</dbReference>
<keyword evidence="1 2" id="KW-0732">Signal</keyword>
<dbReference type="InterPro" id="IPR028994">
    <property type="entry name" value="Integrin_alpha_N"/>
</dbReference>
<reference evidence="3 4" key="1">
    <citation type="submission" date="2020-07" db="EMBL/GenBank/DDBJ databases">
        <authorList>
            <person name="Feng X."/>
        </authorList>
    </citation>
    <scope>NUCLEOTIDE SEQUENCE [LARGE SCALE GENOMIC DNA]</scope>
    <source>
        <strain evidence="3 4">JCM31066</strain>
    </source>
</reference>
<dbReference type="EMBL" id="JACHVB010000001">
    <property type="protein sequence ID" value="MBC2592634.1"/>
    <property type="molecule type" value="Genomic_DNA"/>
</dbReference>
<dbReference type="SUPFAM" id="SSF49899">
    <property type="entry name" value="Concanavalin A-like lectins/glucanases"/>
    <property type="match status" value="1"/>
</dbReference>
<keyword evidence="4" id="KW-1185">Reference proteome</keyword>
<dbReference type="PROSITE" id="PS51257">
    <property type="entry name" value="PROKAR_LIPOPROTEIN"/>
    <property type="match status" value="1"/>
</dbReference>
<sequence>MFRIHLILASVIATAACAAALTAQPVTNGQSDSFLFSFDGFQGKLPAGAELKTADDETFLQMTQPVIFDASSLEPPVNGDFAIMAVVRVNGDVDINQRIITALSLQSASGDKAMLRVANGKVEFLVNVEGKWHQLASARPFQKGRWTLIGGVYQNDSLHVIVDGYVDAARPLVRNVKPRGPYTKWQLATEGQRYGWVGDILRVGIFQGPVHMDSFPGEMGFKAPESTLTARLRSTPPMPFPWAPALKVADTVIHPIIDSGGAHLAMVPWSGPEGKEILSFGPHPLFGHRVGLLRPTGKKDPLFAEQGFDFPLYDAGQSTIFGDAKLHTVIRPDGMFDLISLGGNTPFGPAYINYYRNTGKIGEPEFKTAYRRGVGEGSVTGALGETATSISIGDIDGDGVPDMLLVIREQIQDAFPDGLSVFRDAIHPNAGRGKGYDVAGNWLGDRLLTRVFWSKGRWEEGNWLAFDTVNPIYFGEEDFQVQWHTDGQNVNAGAVTLQGQPHLLLFGDVNQVRALPTIVDANGDLRATESLALLADGAAVNGVYFSGSFGVLDLDDDGKPEIIIGGNPGRPVVLKGDAPGNFREVGTLNREGGLIEMDTLAVPTRVDWTGDGYPDIISGDASGLLWFWPGTSDPLVYGTPVLFSRDGETLRHIAGPIGSIQGPSESAWGYLNPTVGEWKQGEKVIITNDIKGELWLYRPVAPGSTELLPPESFTYQGKPLRSAWRSRPAILPPQQADGTAALIFMDWDGDLAIAKPVAPGSLEITSVEKLRNSDGDTMRYCATGGGNWGRSKFTVTDWDEDGNWDLVFGTIRMVQNRVLSGEDLPRDSTPILLRNVGSNEEPIFATPHPIRKRDGSFIQLGHHLCAVWPTDLTGDGKENDLIMGAEDGKIYYLFRQELEKP</sequence>
<dbReference type="AlphaFoldDB" id="A0A842HAM3"/>
<feature type="signal peptide" evidence="2">
    <location>
        <begin position="1"/>
        <end position="18"/>
    </location>
</feature>
<dbReference type="InterPro" id="IPR013320">
    <property type="entry name" value="ConA-like_dom_sf"/>
</dbReference>
<evidence type="ECO:0000313" key="3">
    <source>
        <dbReference type="EMBL" id="MBC2592634.1"/>
    </source>
</evidence>